<evidence type="ECO:0000256" key="7">
    <source>
        <dbReference type="ARBA" id="ARBA00022553"/>
    </source>
</evidence>
<keyword evidence="7" id="KW-0597">Phosphoprotein</keyword>
<comment type="caution">
    <text evidence="21">The sequence shown here is derived from an EMBL/GenBank/DDBJ whole genome shotgun (WGS) entry which is preliminary data.</text>
</comment>
<keyword evidence="14 18" id="KW-1133">Transmembrane helix</keyword>
<dbReference type="Gene3D" id="3.30.450.20">
    <property type="entry name" value="PAS domain"/>
    <property type="match status" value="1"/>
</dbReference>
<evidence type="ECO:0000256" key="13">
    <source>
        <dbReference type="ARBA" id="ARBA00022840"/>
    </source>
</evidence>
<dbReference type="InterPro" id="IPR050351">
    <property type="entry name" value="BphY/WalK/GraS-like"/>
</dbReference>
<keyword evidence="9" id="KW-0808">Transferase</keyword>
<dbReference type="PROSITE" id="PS50109">
    <property type="entry name" value="HIS_KIN"/>
    <property type="match status" value="1"/>
</dbReference>
<dbReference type="Pfam" id="PF00512">
    <property type="entry name" value="HisKA"/>
    <property type="match status" value="1"/>
</dbReference>
<dbReference type="SUPFAM" id="SSF55785">
    <property type="entry name" value="PYP-like sensor domain (PAS domain)"/>
    <property type="match status" value="1"/>
</dbReference>
<dbReference type="CDD" id="cd00130">
    <property type="entry name" value="PAS"/>
    <property type="match status" value="1"/>
</dbReference>
<feature type="transmembrane region" description="Helical" evidence="18">
    <location>
        <begin position="30"/>
        <end position="46"/>
    </location>
</feature>
<evidence type="ECO:0000256" key="3">
    <source>
        <dbReference type="ARBA" id="ARBA00012438"/>
    </source>
</evidence>
<dbReference type="Proteomes" id="UP000261325">
    <property type="component" value="Unassembled WGS sequence"/>
</dbReference>
<dbReference type="SUPFAM" id="SSF55874">
    <property type="entry name" value="ATPase domain of HSP90 chaperone/DNA topoisomerase II/histidine kinase"/>
    <property type="match status" value="1"/>
</dbReference>
<dbReference type="SUPFAM" id="SSF47384">
    <property type="entry name" value="Homodimeric domain of signal transducing histidine kinase"/>
    <property type="match status" value="1"/>
</dbReference>
<dbReference type="PROSITE" id="PS50112">
    <property type="entry name" value="PAS"/>
    <property type="match status" value="1"/>
</dbReference>
<evidence type="ECO:0000313" key="22">
    <source>
        <dbReference type="Proteomes" id="UP000261325"/>
    </source>
</evidence>
<evidence type="ECO:0000256" key="6">
    <source>
        <dbReference type="ARBA" id="ARBA00022475"/>
    </source>
</evidence>
<dbReference type="InterPro" id="IPR003661">
    <property type="entry name" value="HisK_dim/P_dom"/>
</dbReference>
<keyword evidence="6" id="KW-1003">Cell membrane</keyword>
<evidence type="ECO:0000256" key="4">
    <source>
        <dbReference type="ARBA" id="ARBA00019665"/>
    </source>
</evidence>
<dbReference type="EMBL" id="DLYI01000263">
    <property type="protein sequence ID" value="HAC29852.1"/>
    <property type="molecule type" value="Genomic_DNA"/>
</dbReference>
<keyword evidence="11" id="KW-0547">Nucleotide-binding</keyword>
<comment type="subcellular location">
    <subcellularLocation>
        <location evidence="2">Cell membrane</location>
    </subcellularLocation>
</comment>
<dbReference type="EC" id="2.7.13.3" evidence="3"/>
<keyword evidence="5" id="KW-0813">Transport</keyword>
<sequence>MQHNWSRYLRLIITALAGTTLVGFYFGEPLYGLLVGLVAYLWWTLVQARRLYQWLGNPSASDEAPQSIGLWGDIFDSLHKLNQNHLMTQDRLRARINRVQESTNAMRDGVIMTDARGAMEWWNGSAEYLLGFRRSTDQGQYIHNLIRNPAFKAYFDTRDYREPLEINSPAKPHIHLQIQISLFGDDDRLIVAKDVTRLYQLEQMRRDFVGNVSHEMRTPLTVISGYLETLVDHGDELPAKWRRAINTMAAQASRMEALITDLILLSRIETGEHTVDDTLTDVDALLNQICHDARALSGDKGHQITVQISDHRLLQGDESQLRSAFSNLVFNAVKYTPAGGAITVAWSTNREGAHLSVKDTGIGIDPIHIPRLTERFYRADPSRHKDTGGTGLGLAIVKHVLINHDGNLEIRSKVGEGSEFICHFPRERLVERIPEQVPED</sequence>
<dbReference type="Pfam" id="PF02518">
    <property type="entry name" value="HATPase_c"/>
    <property type="match status" value="1"/>
</dbReference>
<dbReference type="FunFam" id="3.30.565.10:FF:000032">
    <property type="entry name" value="Phosphate regulon sensor histidine kinase PhoR"/>
    <property type="match status" value="1"/>
</dbReference>
<dbReference type="GO" id="GO:0005886">
    <property type="term" value="C:plasma membrane"/>
    <property type="evidence" value="ECO:0007669"/>
    <property type="project" value="UniProtKB-SubCell"/>
</dbReference>
<dbReference type="AlphaFoldDB" id="A0A3B8WPJ0"/>
<dbReference type="PRINTS" id="PR00344">
    <property type="entry name" value="BCTRLSENSOR"/>
</dbReference>
<dbReference type="Gene3D" id="1.10.287.130">
    <property type="match status" value="1"/>
</dbReference>
<accession>A0A3B8WPJ0</accession>
<dbReference type="InterPro" id="IPR005467">
    <property type="entry name" value="His_kinase_dom"/>
</dbReference>
<dbReference type="PANTHER" id="PTHR45453">
    <property type="entry name" value="PHOSPHATE REGULON SENSOR PROTEIN PHOR"/>
    <property type="match status" value="1"/>
</dbReference>
<evidence type="ECO:0000256" key="11">
    <source>
        <dbReference type="ARBA" id="ARBA00022741"/>
    </source>
</evidence>
<evidence type="ECO:0000256" key="12">
    <source>
        <dbReference type="ARBA" id="ARBA00022777"/>
    </source>
</evidence>
<name>A0A3B8WPJ0_MARNT</name>
<dbReference type="InterPro" id="IPR035965">
    <property type="entry name" value="PAS-like_dom_sf"/>
</dbReference>
<dbReference type="SMART" id="SM00388">
    <property type="entry name" value="HisKA"/>
    <property type="match status" value="1"/>
</dbReference>
<evidence type="ECO:0000313" key="21">
    <source>
        <dbReference type="EMBL" id="HAC29852.1"/>
    </source>
</evidence>
<dbReference type="GO" id="GO:0004721">
    <property type="term" value="F:phosphoprotein phosphatase activity"/>
    <property type="evidence" value="ECO:0007669"/>
    <property type="project" value="InterPro"/>
</dbReference>
<dbReference type="GO" id="GO:0000155">
    <property type="term" value="F:phosphorelay sensor kinase activity"/>
    <property type="evidence" value="ECO:0007669"/>
    <property type="project" value="InterPro"/>
</dbReference>
<dbReference type="FunFam" id="1.10.287.130:FF:000008">
    <property type="entry name" value="Two-component sensor histidine kinase"/>
    <property type="match status" value="1"/>
</dbReference>
<dbReference type="InterPro" id="IPR021766">
    <property type="entry name" value="PhoR_N"/>
</dbReference>
<dbReference type="Pfam" id="PF00989">
    <property type="entry name" value="PAS"/>
    <property type="match status" value="1"/>
</dbReference>
<evidence type="ECO:0000256" key="16">
    <source>
        <dbReference type="ARBA" id="ARBA00023136"/>
    </source>
</evidence>
<dbReference type="InterPro" id="IPR003594">
    <property type="entry name" value="HATPase_dom"/>
</dbReference>
<dbReference type="SMART" id="SM00387">
    <property type="entry name" value="HATPase_c"/>
    <property type="match status" value="1"/>
</dbReference>
<evidence type="ECO:0000256" key="8">
    <source>
        <dbReference type="ARBA" id="ARBA00022592"/>
    </source>
</evidence>
<evidence type="ECO:0000256" key="18">
    <source>
        <dbReference type="SAM" id="Phobius"/>
    </source>
</evidence>
<keyword evidence="16 18" id="KW-0472">Membrane</keyword>
<feature type="domain" description="Histidine kinase" evidence="19">
    <location>
        <begin position="211"/>
        <end position="428"/>
    </location>
</feature>
<feature type="domain" description="PAS" evidence="20">
    <location>
        <begin position="95"/>
        <end position="135"/>
    </location>
</feature>
<protein>
    <recommendedName>
        <fullName evidence="4">Phosphate regulon sensor protein PhoR</fullName>
        <ecNumber evidence="3">2.7.13.3</ecNumber>
    </recommendedName>
</protein>
<gene>
    <name evidence="21" type="primary">phoR</name>
    <name evidence="21" type="ORF">DCF82_18915</name>
</gene>
<evidence type="ECO:0000256" key="5">
    <source>
        <dbReference type="ARBA" id="ARBA00022448"/>
    </source>
</evidence>
<evidence type="ECO:0000256" key="17">
    <source>
        <dbReference type="ARBA" id="ARBA00025207"/>
    </source>
</evidence>
<keyword evidence="8" id="KW-0592">Phosphate transport</keyword>
<evidence type="ECO:0000259" key="20">
    <source>
        <dbReference type="PROSITE" id="PS50112"/>
    </source>
</evidence>
<proteinExistence type="predicted"/>
<evidence type="ECO:0000256" key="10">
    <source>
        <dbReference type="ARBA" id="ARBA00022692"/>
    </source>
</evidence>
<dbReference type="InterPro" id="IPR036097">
    <property type="entry name" value="HisK_dim/P_sf"/>
</dbReference>
<evidence type="ECO:0000256" key="9">
    <source>
        <dbReference type="ARBA" id="ARBA00022679"/>
    </source>
</evidence>
<evidence type="ECO:0000259" key="19">
    <source>
        <dbReference type="PROSITE" id="PS50109"/>
    </source>
</evidence>
<dbReference type="InterPro" id="IPR013767">
    <property type="entry name" value="PAS_fold"/>
</dbReference>
<dbReference type="PANTHER" id="PTHR45453:SF1">
    <property type="entry name" value="PHOSPHATE REGULON SENSOR PROTEIN PHOR"/>
    <property type="match status" value="1"/>
</dbReference>
<dbReference type="InterPro" id="IPR000014">
    <property type="entry name" value="PAS"/>
</dbReference>
<evidence type="ECO:0000256" key="14">
    <source>
        <dbReference type="ARBA" id="ARBA00022989"/>
    </source>
</evidence>
<dbReference type="GO" id="GO:0005524">
    <property type="term" value="F:ATP binding"/>
    <property type="evidence" value="ECO:0007669"/>
    <property type="project" value="UniProtKB-KW"/>
</dbReference>
<evidence type="ECO:0000256" key="2">
    <source>
        <dbReference type="ARBA" id="ARBA00004236"/>
    </source>
</evidence>
<comment type="catalytic activity">
    <reaction evidence="1">
        <text>ATP + protein L-histidine = ADP + protein N-phospho-L-histidine.</text>
        <dbReference type="EC" id="2.7.13.3"/>
    </reaction>
</comment>
<keyword evidence="10 18" id="KW-0812">Transmembrane</keyword>
<dbReference type="CDD" id="cd00082">
    <property type="entry name" value="HisKA"/>
    <property type="match status" value="1"/>
</dbReference>
<dbReference type="GO" id="GO:0006355">
    <property type="term" value="P:regulation of DNA-templated transcription"/>
    <property type="evidence" value="ECO:0007669"/>
    <property type="project" value="InterPro"/>
</dbReference>
<keyword evidence="13" id="KW-0067">ATP-binding</keyword>
<dbReference type="Gene3D" id="3.30.565.10">
    <property type="entry name" value="Histidine kinase-like ATPase, C-terminal domain"/>
    <property type="match status" value="1"/>
</dbReference>
<dbReference type="InterPro" id="IPR014310">
    <property type="entry name" value="Sig_transdc_His_kinase_PhoR"/>
</dbReference>
<dbReference type="NCBIfam" id="TIGR02966">
    <property type="entry name" value="phoR_proteo"/>
    <property type="match status" value="1"/>
</dbReference>
<dbReference type="GO" id="GO:0016036">
    <property type="term" value="P:cellular response to phosphate starvation"/>
    <property type="evidence" value="ECO:0007669"/>
    <property type="project" value="TreeGrafter"/>
</dbReference>
<reference evidence="21 22" key="1">
    <citation type="journal article" date="2018" name="Nat. Biotechnol.">
        <title>A standardized bacterial taxonomy based on genome phylogeny substantially revises the tree of life.</title>
        <authorList>
            <person name="Parks D.H."/>
            <person name="Chuvochina M."/>
            <person name="Waite D.W."/>
            <person name="Rinke C."/>
            <person name="Skarshewski A."/>
            <person name="Chaumeil P.A."/>
            <person name="Hugenholtz P."/>
        </authorList>
    </citation>
    <scope>NUCLEOTIDE SEQUENCE [LARGE SCALE GENOMIC DNA]</scope>
    <source>
        <strain evidence="21">UBA9049</strain>
    </source>
</reference>
<dbReference type="GO" id="GO:0006817">
    <property type="term" value="P:phosphate ion transport"/>
    <property type="evidence" value="ECO:0007669"/>
    <property type="project" value="UniProtKB-KW"/>
</dbReference>
<dbReference type="Pfam" id="PF11808">
    <property type="entry name" value="PhoR"/>
    <property type="match status" value="1"/>
</dbReference>
<keyword evidence="12 21" id="KW-0418">Kinase</keyword>
<comment type="function">
    <text evidence="17">Member of the two-component regulatory system PhoR/PhoB involved in the phosphate regulon genes expression. PhoR may function as a membrane-associated protein kinase that phosphorylates PhoB in response to environmental signals.</text>
</comment>
<evidence type="ECO:0000256" key="15">
    <source>
        <dbReference type="ARBA" id="ARBA00023012"/>
    </source>
</evidence>
<organism evidence="21 22">
    <name type="scientific">Marinobacter nauticus</name>
    <name type="common">Marinobacter hydrocarbonoclasticus</name>
    <name type="synonym">Marinobacter aquaeolei</name>
    <dbReference type="NCBI Taxonomy" id="2743"/>
    <lineage>
        <taxon>Bacteria</taxon>
        <taxon>Pseudomonadati</taxon>
        <taxon>Pseudomonadota</taxon>
        <taxon>Gammaproteobacteria</taxon>
        <taxon>Pseudomonadales</taxon>
        <taxon>Marinobacteraceae</taxon>
        <taxon>Marinobacter</taxon>
    </lineage>
</organism>
<dbReference type="InterPro" id="IPR004358">
    <property type="entry name" value="Sig_transdc_His_kin-like_C"/>
</dbReference>
<keyword evidence="15" id="KW-0902">Two-component regulatory system</keyword>
<dbReference type="InterPro" id="IPR036890">
    <property type="entry name" value="HATPase_C_sf"/>
</dbReference>
<evidence type="ECO:0000256" key="1">
    <source>
        <dbReference type="ARBA" id="ARBA00000085"/>
    </source>
</evidence>